<dbReference type="AlphaFoldDB" id="A0A7S3NI43"/>
<evidence type="ECO:0000256" key="3">
    <source>
        <dbReference type="ARBA" id="ARBA00023157"/>
    </source>
</evidence>
<feature type="chain" id="PRO_5031460806" description="Glutaredoxin domain-containing protein" evidence="5">
    <location>
        <begin position="24"/>
        <end position="134"/>
    </location>
</feature>
<sequence>MTFSSTTLMSKFLLATSLLSTQAFRPILGQAARRSMAASCLNIDDTIKANDVVIFSKSYCPFCAKTKALFQSLNVDADIYELDQRDDGAEIQSKLKEKTGQSTVPNVFIKGEHLGGNDDTQRAHASGKLAELLA</sequence>
<gene>
    <name evidence="7" type="ORF">ALAG00032_LOCUS10046</name>
</gene>
<evidence type="ECO:0000256" key="4">
    <source>
        <dbReference type="ARBA" id="ARBA00023284"/>
    </source>
</evidence>
<dbReference type="SUPFAM" id="SSF52833">
    <property type="entry name" value="Thioredoxin-like"/>
    <property type="match status" value="1"/>
</dbReference>
<dbReference type="FunFam" id="3.40.30.10:FF:000026">
    <property type="entry name" value="Glutaredoxin 2"/>
    <property type="match status" value="1"/>
</dbReference>
<dbReference type="PROSITE" id="PS51354">
    <property type="entry name" value="GLUTAREDOXIN_2"/>
    <property type="match status" value="1"/>
</dbReference>
<dbReference type="Pfam" id="PF00462">
    <property type="entry name" value="Glutaredoxin"/>
    <property type="match status" value="1"/>
</dbReference>
<dbReference type="Gene3D" id="3.40.30.10">
    <property type="entry name" value="Glutaredoxin"/>
    <property type="match status" value="1"/>
</dbReference>
<evidence type="ECO:0000256" key="5">
    <source>
        <dbReference type="SAM" id="SignalP"/>
    </source>
</evidence>
<evidence type="ECO:0000259" key="6">
    <source>
        <dbReference type="Pfam" id="PF00462"/>
    </source>
</evidence>
<keyword evidence="1" id="KW-0813">Transport</keyword>
<keyword evidence="2" id="KW-0249">Electron transport</keyword>
<dbReference type="GO" id="GO:0034599">
    <property type="term" value="P:cellular response to oxidative stress"/>
    <property type="evidence" value="ECO:0007669"/>
    <property type="project" value="TreeGrafter"/>
</dbReference>
<accession>A0A7S3NI43</accession>
<name>A0A7S3NI43_9STRA</name>
<dbReference type="CDD" id="cd03419">
    <property type="entry name" value="GRX_GRXh_1_2_like"/>
    <property type="match status" value="1"/>
</dbReference>
<evidence type="ECO:0000256" key="2">
    <source>
        <dbReference type="ARBA" id="ARBA00022982"/>
    </source>
</evidence>
<dbReference type="InterPro" id="IPR011767">
    <property type="entry name" value="GLR_AS"/>
</dbReference>
<dbReference type="PROSITE" id="PS00195">
    <property type="entry name" value="GLUTAREDOXIN_1"/>
    <property type="match status" value="1"/>
</dbReference>
<evidence type="ECO:0000256" key="1">
    <source>
        <dbReference type="ARBA" id="ARBA00022448"/>
    </source>
</evidence>
<dbReference type="InterPro" id="IPR036249">
    <property type="entry name" value="Thioredoxin-like_sf"/>
</dbReference>
<keyword evidence="4" id="KW-0676">Redox-active center</keyword>
<organism evidence="7">
    <name type="scientific">Aureoumbra lagunensis</name>
    <dbReference type="NCBI Taxonomy" id="44058"/>
    <lineage>
        <taxon>Eukaryota</taxon>
        <taxon>Sar</taxon>
        <taxon>Stramenopiles</taxon>
        <taxon>Ochrophyta</taxon>
        <taxon>Pelagophyceae</taxon>
        <taxon>Pelagomonadales</taxon>
        <taxon>Aureoumbra</taxon>
    </lineage>
</organism>
<dbReference type="InterPro" id="IPR002109">
    <property type="entry name" value="Glutaredoxin"/>
</dbReference>
<dbReference type="PRINTS" id="PR00160">
    <property type="entry name" value="GLUTAREDOXIN"/>
</dbReference>
<evidence type="ECO:0000313" key="7">
    <source>
        <dbReference type="EMBL" id="CAE0369283.1"/>
    </source>
</evidence>
<dbReference type="InterPro" id="IPR014025">
    <property type="entry name" value="Glutaredoxin_subgr"/>
</dbReference>
<proteinExistence type="predicted"/>
<feature type="signal peptide" evidence="5">
    <location>
        <begin position="1"/>
        <end position="23"/>
    </location>
</feature>
<dbReference type="GO" id="GO:0015038">
    <property type="term" value="F:glutathione disulfide oxidoreductase activity"/>
    <property type="evidence" value="ECO:0007669"/>
    <property type="project" value="TreeGrafter"/>
</dbReference>
<dbReference type="NCBIfam" id="TIGR02180">
    <property type="entry name" value="GRX_euk"/>
    <property type="match status" value="1"/>
</dbReference>
<reference evidence="7" key="1">
    <citation type="submission" date="2021-01" db="EMBL/GenBank/DDBJ databases">
        <authorList>
            <person name="Corre E."/>
            <person name="Pelletier E."/>
            <person name="Niang G."/>
            <person name="Scheremetjew M."/>
            <person name="Finn R."/>
            <person name="Kale V."/>
            <person name="Holt S."/>
            <person name="Cochrane G."/>
            <person name="Meng A."/>
            <person name="Brown T."/>
            <person name="Cohen L."/>
        </authorList>
    </citation>
    <scope>NUCLEOTIDE SEQUENCE</scope>
    <source>
        <strain evidence="7">CCMP1510</strain>
    </source>
</reference>
<dbReference type="PANTHER" id="PTHR45694:SF18">
    <property type="entry name" value="GLUTAREDOXIN-1-RELATED"/>
    <property type="match status" value="1"/>
</dbReference>
<dbReference type="EMBL" id="HBIJ01015018">
    <property type="protein sequence ID" value="CAE0369283.1"/>
    <property type="molecule type" value="Transcribed_RNA"/>
</dbReference>
<feature type="domain" description="Glutaredoxin" evidence="6">
    <location>
        <begin position="52"/>
        <end position="113"/>
    </location>
</feature>
<keyword evidence="3" id="KW-1015">Disulfide bond</keyword>
<dbReference type="PANTHER" id="PTHR45694">
    <property type="entry name" value="GLUTAREDOXIN 2"/>
    <property type="match status" value="1"/>
</dbReference>
<protein>
    <recommendedName>
        <fullName evidence="6">Glutaredoxin domain-containing protein</fullName>
    </recommendedName>
</protein>
<keyword evidence="5" id="KW-0732">Signal</keyword>
<dbReference type="GO" id="GO:0005737">
    <property type="term" value="C:cytoplasm"/>
    <property type="evidence" value="ECO:0007669"/>
    <property type="project" value="TreeGrafter"/>
</dbReference>
<dbReference type="InterPro" id="IPR011899">
    <property type="entry name" value="Glutaredoxin_euk/vir"/>
</dbReference>